<dbReference type="PROSITE" id="PS50929">
    <property type="entry name" value="ABC_TM1F"/>
    <property type="match status" value="1"/>
</dbReference>
<comment type="subcellular location">
    <subcellularLocation>
        <location evidence="1">Endomembrane system</location>
        <topology evidence="1">Multi-pass membrane protein</topology>
    </subcellularLocation>
</comment>
<evidence type="ECO:0000256" key="9">
    <source>
        <dbReference type="ARBA" id="ARBA00022989"/>
    </source>
</evidence>
<dbReference type="PRINTS" id="PR01897">
    <property type="entry name" value="TAP2PROTEIN"/>
</dbReference>
<dbReference type="GO" id="GO:0019885">
    <property type="term" value="P:antigen processing and presentation of endogenous peptide antigen via MHC class I"/>
    <property type="evidence" value="ECO:0007669"/>
    <property type="project" value="InterPro"/>
</dbReference>
<dbReference type="InterPro" id="IPR003439">
    <property type="entry name" value="ABC_transporter-like_ATP-bd"/>
</dbReference>
<dbReference type="Gene3D" id="1.20.1560.10">
    <property type="entry name" value="ABC transporter type 1, transmembrane domain"/>
    <property type="match status" value="1"/>
</dbReference>
<dbReference type="InterPro" id="IPR017871">
    <property type="entry name" value="ABC_transporter-like_CS"/>
</dbReference>
<dbReference type="InterPro" id="IPR027417">
    <property type="entry name" value="P-loop_NTPase"/>
</dbReference>
<keyword evidence="6" id="KW-0067">ATP-binding</keyword>
<dbReference type="GO" id="GO:0015421">
    <property type="term" value="F:ABC-type oligopeptide transporter activity"/>
    <property type="evidence" value="ECO:0007669"/>
    <property type="project" value="TreeGrafter"/>
</dbReference>
<evidence type="ECO:0000256" key="1">
    <source>
        <dbReference type="ARBA" id="ARBA00004127"/>
    </source>
</evidence>
<organism evidence="14 15">
    <name type="scientific">Crotalus adamanteus</name>
    <name type="common">Eastern diamondback rattlesnake</name>
    <dbReference type="NCBI Taxonomy" id="8729"/>
    <lineage>
        <taxon>Eukaryota</taxon>
        <taxon>Metazoa</taxon>
        <taxon>Chordata</taxon>
        <taxon>Craniata</taxon>
        <taxon>Vertebrata</taxon>
        <taxon>Euteleostomi</taxon>
        <taxon>Lepidosauria</taxon>
        <taxon>Squamata</taxon>
        <taxon>Bifurcata</taxon>
        <taxon>Unidentata</taxon>
        <taxon>Episquamata</taxon>
        <taxon>Toxicofera</taxon>
        <taxon>Serpentes</taxon>
        <taxon>Colubroidea</taxon>
        <taxon>Viperidae</taxon>
        <taxon>Crotalinae</taxon>
        <taxon>Crotalus</taxon>
    </lineage>
</organism>
<dbReference type="GO" id="GO:0042287">
    <property type="term" value="F:MHC protein binding"/>
    <property type="evidence" value="ECO:0007669"/>
    <property type="project" value="InterPro"/>
</dbReference>
<dbReference type="PANTHER" id="PTHR43394:SF14">
    <property type="entry name" value="TRANSPORTER 2, ATP BINDING CASSETTE SUBFAMILY B"/>
    <property type="match status" value="1"/>
</dbReference>
<dbReference type="SUPFAM" id="SSF90123">
    <property type="entry name" value="ABC transporter transmembrane region"/>
    <property type="match status" value="1"/>
</dbReference>
<keyword evidence="8" id="KW-1278">Translocase</keyword>
<feature type="transmembrane region" description="Helical" evidence="11">
    <location>
        <begin position="44"/>
        <end position="67"/>
    </location>
</feature>
<dbReference type="Pfam" id="PF00005">
    <property type="entry name" value="ABC_tran"/>
    <property type="match status" value="1"/>
</dbReference>
<dbReference type="PROSITE" id="PS00211">
    <property type="entry name" value="ABC_TRANSPORTER_1"/>
    <property type="match status" value="1"/>
</dbReference>
<evidence type="ECO:0000313" key="15">
    <source>
        <dbReference type="Proteomes" id="UP001474421"/>
    </source>
</evidence>
<dbReference type="GO" id="GO:0016887">
    <property type="term" value="F:ATP hydrolysis activity"/>
    <property type="evidence" value="ECO:0007669"/>
    <property type="project" value="InterPro"/>
</dbReference>
<evidence type="ECO:0000256" key="2">
    <source>
        <dbReference type="ARBA" id="ARBA00006493"/>
    </source>
</evidence>
<dbReference type="AlphaFoldDB" id="A0AAW1BSL9"/>
<accession>A0AAW1BSL9</accession>
<reference evidence="14 15" key="1">
    <citation type="journal article" date="2024" name="Proc. Natl. Acad. Sci. U.S.A.">
        <title>The genetic regulatory architecture and epigenomic basis for age-related changes in rattlesnake venom.</title>
        <authorList>
            <person name="Hogan M.P."/>
            <person name="Holding M.L."/>
            <person name="Nystrom G.S."/>
            <person name="Colston T.J."/>
            <person name="Bartlett D.A."/>
            <person name="Mason A.J."/>
            <person name="Ellsworth S.A."/>
            <person name="Rautsaw R.M."/>
            <person name="Lawrence K.C."/>
            <person name="Strickland J.L."/>
            <person name="He B."/>
            <person name="Fraser P."/>
            <person name="Margres M.J."/>
            <person name="Gilbert D.M."/>
            <person name="Gibbs H.L."/>
            <person name="Parkinson C.L."/>
            <person name="Rokyta D.R."/>
        </authorList>
    </citation>
    <scope>NUCLEOTIDE SEQUENCE [LARGE SCALE GENOMIC DNA]</scope>
    <source>
        <strain evidence="14">DRR0105</strain>
    </source>
</reference>
<dbReference type="GO" id="GO:0042825">
    <property type="term" value="C:TAP complex"/>
    <property type="evidence" value="ECO:0007669"/>
    <property type="project" value="InterPro"/>
</dbReference>
<dbReference type="GO" id="GO:0005524">
    <property type="term" value="F:ATP binding"/>
    <property type="evidence" value="ECO:0007669"/>
    <property type="project" value="UniProtKB-KW"/>
</dbReference>
<keyword evidence="7" id="KW-0571">Peptide transport</keyword>
<feature type="domain" description="ABC transmembrane type-1" evidence="13">
    <location>
        <begin position="166"/>
        <end position="447"/>
    </location>
</feature>
<dbReference type="SMART" id="SM00382">
    <property type="entry name" value="AAA"/>
    <property type="match status" value="1"/>
</dbReference>
<protein>
    <submittedName>
        <fullName evidence="14">Antigen peptide transporter 2-like</fullName>
    </submittedName>
</protein>
<dbReference type="FunFam" id="3.40.50.300:FF:000140">
    <property type="entry name" value="Lipid A export ATP-binding/permease protein MsbA"/>
    <property type="match status" value="1"/>
</dbReference>
<dbReference type="Proteomes" id="UP001474421">
    <property type="component" value="Unassembled WGS sequence"/>
</dbReference>
<evidence type="ECO:0000313" key="14">
    <source>
        <dbReference type="EMBL" id="KAK9405436.1"/>
    </source>
</evidence>
<dbReference type="GO" id="GO:0015440">
    <property type="term" value="F:ABC-type peptide transporter activity"/>
    <property type="evidence" value="ECO:0007669"/>
    <property type="project" value="InterPro"/>
</dbReference>
<comment type="caution">
    <text evidence="14">The sequence shown here is derived from an EMBL/GenBank/DDBJ whole genome shotgun (WGS) entry which is preliminary data.</text>
</comment>
<evidence type="ECO:0000256" key="10">
    <source>
        <dbReference type="ARBA" id="ARBA00023136"/>
    </source>
</evidence>
<dbReference type="PANTHER" id="PTHR43394">
    <property type="entry name" value="ATP-DEPENDENT PERMEASE MDL1, MITOCHONDRIAL"/>
    <property type="match status" value="1"/>
</dbReference>
<name>A0AAW1BSL9_CROAD</name>
<sequence>MGGLSWPLLEEPIRKMLVPVVFQAIPLILCDRILLSLLNGWSPSLVPLGVSAAWLEAALRLLVLFGVRGLFSMGRTSPMSFSTMAAVSIVPLFYLLVGHWLGGPPLLVSSAAWSWWLAIYGAVGFSQLLWGILAEGRSPKESRKEDKATLWKMLHLFRPDKLYLTGAFLFLILAVIGETFLPYYIGRLIDILGIKYYAEAFSTAISLLFLISFASSVFASCRGGLFMFTISRMIIRTCNLLFSSLVRQDLAFFQEVKTGALASRLSKDTTMMSRSVPLNINVFLRTLIKAIGLYVFMIGLSWRLTLLMLIETPLMMAVQKVYNVRHQALLKAIQDSVARSEEVVYEVISSVQTVRSFATEEKESQRYEESLEDTCQLKKQRDVERIVYVFVARVLRLSMKLILLYCGYQQILTGFMTKGNLVSFILYQTHIGQCVQGLIYTYGDALSNVGAAEKVFDYLDRKPSVSTEGTLSPKSLSGCISFQNVSFCYPSRPEIQVLKNVSFELRPGEVTALVGLNGSGKSSCVALLEHFYEPQSGEVLLDGVPVGKYEHKYLHRQVALVGQEPVLFSGSIWDNITYGLQGCNEQDVSKAVKEADALGFIRELEGGFTAEVGEKGGQLSVGQKQRLAIARALIRDPKVLVLDEATSSLDPESEAAIQRSVQNSGARTVLVIAHRMQTVENADKIVVLEGGEVVEEGTHTELMGWRGPYYRLVERTQAE</sequence>
<feature type="transmembrane region" description="Helical" evidence="11">
    <location>
        <begin position="162"/>
        <end position="185"/>
    </location>
</feature>
<dbReference type="EMBL" id="JAOTOJ010000002">
    <property type="protein sequence ID" value="KAK9405436.1"/>
    <property type="molecule type" value="Genomic_DNA"/>
</dbReference>
<dbReference type="PROSITE" id="PS50893">
    <property type="entry name" value="ABC_TRANSPORTER_2"/>
    <property type="match status" value="1"/>
</dbReference>
<keyword evidence="7" id="KW-0653">Protein transport</keyword>
<proteinExistence type="inferred from homology"/>
<dbReference type="InterPro" id="IPR011527">
    <property type="entry name" value="ABC1_TM_dom"/>
</dbReference>
<evidence type="ECO:0000256" key="11">
    <source>
        <dbReference type="SAM" id="Phobius"/>
    </source>
</evidence>
<feature type="transmembrane region" description="Helical" evidence="11">
    <location>
        <begin position="113"/>
        <end position="134"/>
    </location>
</feature>
<feature type="transmembrane region" description="Helical" evidence="11">
    <location>
        <begin position="197"/>
        <end position="218"/>
    </location>
</feature>
<keyword evidence="4 11" id="KW-0812">Transmembrane</keyword>
<evidence type="ECO:0000256" key="4">
    <source>
        <dbReference type="ARBA" id="ARBA00022692"/>
    </source>
</evidence>
<feature type="domain" description="ABC transporter" evidence="12">
    <location>
        <begin position="480"/>
        <end position="715"/>
    </location>
</feature>
<dbReference type="Pfam" id="PF00664">
    <property type="entry name" value="ABC_membrane"/>
    <property type="match status" value="1"/>
</dbReference>
<keyword evidence="5" id="KW-0547">Nucleotide-binding</keyword>
<evidence type="ECO:0000256" key="5">
    <source>
        <dbReference type="ARBA" id="ARBA00022741"/>
    </source>
</evidence>
<evidence type="ECO:0000256" key="7">
    <source>
        <dbReference type="ARBA" id="ARBA00022856"/>
    </source>
</evidence>
<evidence type="ECO:0000256" key="6">
    <source>
        <dbReference type="ARBA" id="ARBA00022840"/>
    </source>
</evidence>
<feature type="transmembrane region" description="Helical" evidence="11">
    <location>
        <begin position="79"/>
        <end position="101"/>
    </location>
</feature>
<dbReference type="InterPro" id="IPR036640">
    <property type="entry name" value="ABC1_TM_sf"/>
</dbReference>
<evidence type="ECO:0000256" key="8">
    <source>
        <dbReference type="ARBA" id="ARBA00022967"/>
    </source>
</evidence>
<comment type="similarity">
    <text evidence="2">Belongs to the ABC transporter superfamily. ABCB family. MHC peptide exporter (TC 3.A.1.209) subfamily.</text>
</comment>
<keyword evidence="9 11" id="KW-1133">Transmembrane helix</keyword>
<evidence type="ECO:0000259" key="12">
    <source>
        <dbReference type="PROSITE" id="PS50893"/>
    </source>
</evidence>
<evidence type="ECO:0000259" key="13">
    <source>
        <dbReference type="PROSITE" id="PS50929"/>
    </source>
</evidence>
<dbReference type="PIRSF" id="PIRSF002773">
    <property type="entry name" value="ABC_prm/ATPase_B"/>
    <property type="match status" value="1"/>
</dbReference>
<dbReference type="InterPro" id="IPR005293">
    <property type="entry name" value="Tap2/ABCB3"/>
</dbReference>
<dbReference type="InterPro" id="IPR003593">
    <property type="entry name" value="AAA+_ATPase"/>
</dbReference>
<dbReference type="InterPro" id="IPR039421">
    <property type="entry name" value="Type_1_exporter"/>
</dbReference>
<dbReference type="SUPFAM" id="SSF52540">
    <property type="entry name" value="P-loop containing nucleoside triphosphate hydrolases"/>
    <property type="match status" value="1"/>
</dbReference>
<gene>
    <name evidence="14" type="ORF">NXF25_004210</name>
</gene>
<keyword evidence="3" id="KW-0813">Transport</keyword>
<dbReference type="CDD" id="cd18590">
    <property type="entry name" value="ABC_6TM_TAP2"/>
    <property type="match status" value="1"/>
</dbReference>
<evidence type="ECO:0000256" key="3">
    <source>
        <dbReference type="ARBA" id="ARBA00022448"/>
    </source>
</evidence>
<keyword evidence="15" id="KW-1185">Reference proteome</keyword>
<keyword evidence="10 11" id="KW-0472">Membrane</keyword>
<dbReference type="Gene3D" id="3.40.50.300">
    <property type="entry name" value="P-loop containing nucleotide triphosphate hydrolases"/>
    <property type="match status" value="1"/>
</dbReference>